<reference evidence="3 4" key="1">
    <citation type="submission" date="2018-07" db="EMBL/GenBank/DDBJ databases">
        <title>Genome sequencing of Runella.</title>
        <authorList>
            <person name="Baek M.-G."/>
            <person name="Yi H."/>
        </authorList>
    </citation>
    <scope>NUCLEOTIDE SEQUENCE [LARGE SCALE GENOMIC DNA]</scope>
    <source>
        <strain evidence="3 4">HYN0085</strain>
    </source>
</reference>
<evidence type="ECO:0000313" key="3">
    <source>
        <dbReference type="EMBL" id="AXE20419.1"/>
    </source>
</evidence>
<gene>
    <name evidence="3" type="ORF">DR864_23080</name>
</gene>
<dbReference type="Gene3D" id="3.40.50.720">
    <property type="entry name" value="NAD(P)-binding Rossmann-like Domain"/>
    <property type="match status" value="1"/>
</dbReference>
<dbReference type="KEGG" id="run:DR864_23080"/>
<dbReference type="Proteomes" id="UP000251993">
    <property type="component" value="Chromosome"/>
</dbReference>
<accession>A0A344TP48</accession>
<dbReference type="FunFam" id="3.40.50.720:FF:000084">
    <property type="entry name" value="Short-chain dehydrogenase reductase"/>
    <property type="match status" value="1"/>
</dbReference>
<sequence length="261" mass="27497">MAITNIMKRFQNKVCFVTGAGSGIGKATALSFGREGGKVVVTDINEAAAQAVVAELLASGAEAIALKVDISKRTDVESAVKTTVETFGRLDCAVNSAGIAGTVSLPTHEYPEENWLQMMNINLTGTWYCVKAELTQMLAQGGGNIVNIASAAGLVGQPTNVPYAASKHGVVGITKTAAIEYATQNIRVNAICPTAIETPMLMEGRRKLAHNPEALEQAKNLQRMKRMGQPQEVADVALWLCSDESSFITGHAMAVDGGAFA</sequence>
<keyword evidence="2" id="KW-0560">Oxidoreductase</keyword>
<comment type="similarity">
    <text evidence="1">Belongs to the short-chain dehydrogenases/reductases (SDR) family.</text>
</comment>
<dbReference type="PRINTS" id="PR00080">
    <property type="entry name" value="SDRFAMILY"/>
</dbReference>
<evidence type="ECO:0000313" key="4">
    <source>
        <dbReference type="Proteomes" id="UP000251993"/>
    </source>
</evidence>
<name>A0A344TP48_9BACT</name>
<dbReference type="InterPro" id="IPR036291">
    <property type="entry name" value="NAD(P)-bd_dom_sf"/>
</dbReference>
<dbReference type="PRINTS" id="PR00081">
    <property type="entry name" value="GDHRDH"/>
</dbReference>
<organism evidence="3 4">
    <name type="scientific">Runella rosea</name>
    <dbReference type="NCBI Taxonomy" id="2259595"/>
    <lineage>
        <taxon>Bacteria</taxon>
        <taxon>Pseudomonadati</taxon>
        <taxon>Bacteroidota</taxon>
        <taxon>Cytophagia</taxon>
        <taxon>Cytophagales</taxon>
        <taxon>Spirosomataceae</taxon>
        <taxon>Runella</taxon>
    </lineage>
</organism>
<dbReference type="SUPFAM" id="SSF51735">
    <property type="entry name" value="NAD(P)-binding Rossmann-fold domains"/>
    <property type="match status" value="1"/>
</dbReference>
<dbReference type="InterPro" id="IPR020904">
    <property type="entry name" value="Sc_DH/Rdtase_CS"/>
</dbReference>
<proteinExistence type="inferred from homology"/>
<dbReference type="NCBIfam" id="NF005559">
    <property type="entry name" value="PRK07231.1"/>
    <property type="match status" value="1"/>
</dbReference>
<dbReference type="OrthoDB" id="9788235at2"/>
<dbReference type="PANTHER" id="PTHR24321">
    <property type="entry name" value="DEHYDROGENASES, SHORT CHAIN"/>
    <property type="match status" value="1"/>
</dbReference>
<dbReference type="PROSITE" id="PS00061">
    <property type="entry name" value="ADH_SHORT"/>
    <property type="match status" value="1"/>
</dbReference>
<evidence type="ECO:0000256" key="2">
    <source>
        <dbReference type="ARBA" id="ARBA00023002"/>
    </source>
</evidence>
<dbReference type="CDD" id="cd05233">
    <property type="entry name" value="SDR_c"/>
    <property type="match status" value="1"/>
</dbReference>
<dbReference type="PANTHER" id="PTHR24321:SF8">
    <property type="entry name" value="ESTRADIOL 17-BETA-DEHYDROGENASE 8-RELATED"/>
    <property type="match status" value="1"/>
</dbReference>
<protein>
    <submittedName>
        <fullName evidence="3">Short chain dehydrogenase</fullName>
    </submittedName>
</protein>
<evidence type="ECO:0000256" key="1">
    <source>
        <dbReference type="ARBA" id="ARBA00006484"/>
    </source>
</evidence>
<dbReference type="EMBL" id="CP030850">
    <property type="protein sequence ID" value="AXE20419.1"/>
    <property type="molecule type" value="Genomic_DNA"/>
</dbReference>
<dbReference type="GO" id="GO:0016491">
    <property type="term" value="F:oxidoreductase activity"/>
    <property type="evidence" value="ECO:0007669"/>
    <property type="project" value="UniProtKB-KW"/>
</dbReference>
<dbReference type="InterPro" id="IPR002347">
    <property type="entry name" value="SDR_fam"/>
</dbReference>
<dbReference type="AlphaFoldDB" id="A0A344TP48"/>
<dbReference type="Pfam" id="PF13561">
    <property type="entry name" value="adh_short_C2"/>
    <property type="match status" value="1"/>
</dbReference>
<keyword evidence="4" id="KW-1185">Reference proteome</keyword>